<dbReference type="Proteomes" id="UP000234335">
    <property type="component" value="Unassembled WGS sequence"/>
</dbReference>
<feature type="transmembrane region" description="Helical" evidence="1">
    <location>
        <begin position="55"/>
        <end position="76"/>
    </location>
</feature>
<reference evidence="2 3" key="1">
    <citation type="submission" date="2017-12" db="EMBL/GenBank/DDBJ databases">
        <title>Phylogenetic diversity of female urinary microbiome.</title>
        <authorList>
            <person name="Thomas-White K."/>
            <person name="Wolfe A.J."/>
        </authorList>
    </citation>
    <scope>NUCLEOTIDE SEQUENCE [LARGE SCALE GENOMIC DNA]</scope>
    <source>
        <strain evidence="2 3">UMB0119</strain>
    </source>
</reference>
<keyword evidence="3" id="KW-1185">Reference proteome</keyword>
<protein>
    <submittedName>
        <fullName evidence="2">Uncharacterized protein</fullName>
    </submittedName>
</protein>
<organism evidence="2 3">
    <name type="scientific">Anaerococcus octavius</name>
    <dbReference type="NCBI Taxonomy" id="54007"/>
    <lineage>
        <taxon>Bacteria</taxon>
        <taxon>Bacillati</taxon>
        <taxon>Bacillota</taxon>
        <taxon>Tissierellia</taxon>
        <taxon>Tissierellales</taxon>
        <taxon>Peptoniphilaceae</taxon>
        <taxon>Anaerococcus</taxon>
    </lineage>
</organism>
<gene>
    <name evidence="2" type="ORF">CYJ34_00970</name>
</gene>
<keyword evidence="1" id="KW-0812">Transmembrane</keyword>
<evidence type="ECO:0000313" key="3">
    <source>
        <dbReference type="Proteomes" id="UP000234335"/>
    </source>
</evidence>
<dbReference type="AlphaFoldDB" id="A0A2I1MB03"/>
<dbReference type="EMBL" id="PKGS01000001">
    <property type="protein sequence ID" value="PKZ17310.1"/>
    <property type="molecule type" value="Genomic_DNA"/>
</dbReference>
<accession>A0A2I1MB03</accession>
<name>A0A2I1MB03_9FIRM</name>
<sequence length="79" mass="9031">MAIIKTHPIKSTLNLAIDYITESEKTDEKILVSSFKCHPYIDHIQFMKTREDNDINGSVLSGILIQSFILGWFCAIEML</sequence>
<evidence type="ECO:0000313" key="2">
    <source>
        <dbReference type="EMBL" id="PKZ17310.1"/>
    </source>
</evidence>
<keyword evidence="1" id="KW-0472">Membrane</keyword>
<proteinExistence type="predicted"/>
<evidence type="ECO:0000256" key="1">
    <source>
        <dbReference type="SAM" id="Phobius"/>
    </source>
</evidence>
<keyword evidence="1" id="KW-1133">Transmembrane helix</keyword>
<comment type="caution">
    <text evidence="2">The sequence shown here is derived from an EMBL/GenBank/DDBJ whole genome shotgun (WGS) entry which is preliminary data.</text>
</comment>